<evidence type="ECO:0000256" key="2">
    <source>
        <dbReference type="ARBA" id="ARBA00009610"/>
    </source>
</evidence>
<comment type="similarity">
    <text evidence="2">Belongs to the PIGH family.</text>
</comment>
<dbReference type="InterPro" id="IPR019328">
    <property type="entry name" value="PIGH-H_dom"/>
</dbReference>
<dbReference type="PANTHER" id="PTHR15231">
    <property type="entry name" value="PHOSPHATIDYLINOSITOL N-ACETYLGLUCOSAMINYLTRANSFERASE SUBUNIT H"/>
    <property type="match status" value="1"/>
</dbReference>
<gene>
    <name evidence="4" type="ORF">Rt10032_c18g6113</name>
</gene>
<comment type="pathway">
    <text evidence="1">Glycolipid biosynthesis; glycosylphosphatidylinositol-anchor biosynthesis.</text>
</comment>
<sequence length="179" mass="19419">MASYTLRQTHGDTVNACYTAATAPSLPLSRILLLASLALTAAALDNRRWTTSASAVLLSLAFCVRSSREETLEIFPSLGLQLASRSGYHFSLPSVFSKPLTFGSSRKTHLIPLECIAKVVVNEALQGAAGRHYLAVVEKGARQADEAGRRVFVVFPSVLPRLADLQPVWKDTQRLLAPK</sequence>
<evidence type="ECO:0000259" key="3">
    <source>
        <dbReference type="Pfam" id="PF10181"/>
    </source>
</evidence>
<accession>A0A511KQD3</accession>
<feature type="domain" description="Phosphatidylinositol N-acetylglucosaminyltransferase subunit H conserved" evidence="3">
    <location>
        <begin position="72"/>
        <end position="156"/>
    </location>
</feature>
<dbReference type="GO" id="GO:0016757">
    <property type="term" value="F:glycosyltransferase activity"/>
    <property type="evidence" value="ECO:0007669"/>
    <property type="project" value="UniProtKB-KW"/>
</dbReference>
<dbReference type="AlphaFoldDB" id="A0A511KQD3"/>
<name>A0A511KQD3_RHOTO</name>
<proteinExistence type="inferred from homology"/>
<dbReference type="InterPro" id="IPR044215">
    <property type="entry name" value="PIG-H"/>
</dbReference>
<evidence type="ECO:0000313" key="5">
    <source>
        <dbReference type="Proteomes" id="UP000321518"/>
    </source>
</evidence>
<dbReference type="GO" id="GO:0006506">
    <property type="term" value="P:GPI anchor biosynthetic process"/>
    <property type="evidence" value="ECO:0007669"/>
    <property type="project" value="UniProtKB-UniPathway"/>
</dbReference>
<evidence type="ECO:0000256" key="1">
    <source>
        <dbReference type="ARBA" id="ARBA00004687"/>
    </source>
</evidence>
<dbReference type="Proteomes" id="UP000321518">
    <property type="component" value="Unassembled WGS sequence"/>
</dbReference>
<dbReference type="OrthoDB" id="6256716at2759"/>
<organism evidence="4 5">
    <name type="scientific">Rhodotorula toruloides</name>
    <name type="common">Yeast</name>
    <name type="synonym">Rhodosporidium toruloides</name>
    <dbReference type="NCBI Taxonomy" id="5286"/>
    <lineage>
        <taxon>Eukaryota</taxon>
        <taxon>Fungi</taxon>
        <taxon>Dikarya</taxon>
        <taxon>Basidiomycota</taxon>
        <taxon>Pucciniomycotina</taxon>
        <taxon>Microbotryomycetes</taxon>
        <taxon>Sporidiobolales</taxon>
        <taxon>Sporidiobolaceae</taxon>
        <taxon>Rhodotorula</taxon>
    </lineage>
</organism>
<keyword evidence="4" id="KW-0328">Glycosyltransferase</keyword>
<dbReference type="Pfam" id="PF10181">
    <property type="entry name" value="PIG-H"/>
    <property type="match status" value="1"/>
</dbReference>
<keyword evidence="4" id="KW-0808">Transferase</keyword>
<comment type="caution">
    <text evidence="4">The sequence shown here is derived from an EMBL/GenBank/DDBJ whole genome shotgun (WGS) entry which is preliminary data.</text>
</comment>
<dbReference type="UniPathway" id="UPA00196"/>
<evidence type="ECO:0000313" key="4">
    <source>
        <dbReference type="EMBL" id="GEM12096.1"/>
    </source>
</evidence>
<dbReference type="PANTHER" id="PTHR15231:SF1">
    <property type="entry name" value="PHOSPHATIDYLINOSITOL N-ACETYLGLUCOSAMINYLTRANSFERASE SUBUNIT H"/>
    <property type="match status" value="1"/>
</dbReference>
<reference evidence="4 5" key="1">
    <citation type="submission" date="2019-07" db="EMBL/GenBank/DDBJ databases">
        <title>Rhodotorula toruloides NBRC10032 genome sequencing.</title>
        <authorList>
            <person name="Shida Y."/>
            <person name="Takaku H."/>
            <person name="Ogasawara W."/>
            <person name="Mori K."/>
        </authorList>
    </citation>
    <scope>NUCLEOTIDE SEQUENCE [LARGE SCALE GENOMIC DNA]</scope>
    <source>
        <strain evidence="4 5">NBRC10032</strain>
    </source>
</reference>
<dbReference type="GO" id="GO:0000506">
    <property type="term" value="C:glycosylphosphatidylinositol-N-acetylglucosaminyltransferase (GPI-GnT) complex"/>
    <property type="evidence" value="ECO:0007669"/>
    <property type="project" value="InterPro"/>
</dbReference>
<dbReference type="EMBL" id="BJWK01000018">
    <property type="protein sequence ID" value="GEM12096.1"/>
    <property type="molecule type" value="Genomic_DNA"/>
</dbReference>
<protein>
    <submittedName>
        <fullName evidence="4">Phosphatidylinositol N-acetylglucosaminyltransferase</fullName>
    </submittedName>
</protein>